<evidence type="ECO:0000313" key="2">
    <source>
        <dbReference type="Proteomes" id="UP000181980"/>
    </source>
</evidence>
<dbReference type="AlphaFoldDB" id="A0A1H5PSD7"/>
<dbReference type="GO" id="GO:0016829">
    <property type="term" value="F:lyase activity"/>
    <property type="evidence" value="ECO:0007669"/>
    <property type="project" value="UniProtKB-KW"/>
</dbReference>
<dbReference type="PANTHER" id="PTHR42905:SF16">
    <property type="entry name" value="CARBOXYPHOSPHONOENOLPYRUVATE PHOSPHONOMUTASE-LIKE PROTEIN (AFU_ORTHOLOGUE AFUA_5G07230)"/>
    <property type="match status" value="1"/>
</dbReference>
<dbReference type="Proteomes" id="UP000181980">
    <property type="component" value="Unassembled WGS sequence"/>
</dbReference>
<keyword evidence="2" id="KW-1185">Reference proteome</keyword>
<dbReference type="Pfam" id="PF13714">
    <property type="entry name" value="PEP_mutase"/>
    <property type="match status" value="1"/>
</dbReference>
<dbReference type="STRING" id="561176.SAMN04488561_5496"/>
<dbReference type="Gene3D" id="6.10.250.2750">
    <property type="match status" value="1"/>
</dbReference>
<gene>
    <name evidence="1" type="ORF">SAMN04488561_5496</name>
</gene>
<protein>
    <submittedName>
        <fullName evidence="1">2-Methylisocitrate lyase, PEP mutase family</fullName>
    </submittedName>
</protein>
<evidence type="ECO:0000313" key="1">
    <source>
        <dbReference type="EMBL" id="SEF16706.1"/>
    </source>
</evidence>
<reference evidence="2" key="1">
    <citation type="submission" date="2016-10" db="EMBL/GenBank/DDBJ databases">
        <authorList>
            <person name="Varghese N."/>
            <person name="Submissions S."/>
        </authorList>
    </citation>
    <scope>NUCLEOTIDE SEQUENCE [LARGE SCALE GENOMIC DNA]</scope>
    <source>
        <strain evidence="2">DSM 45237</strain>
    </source>
</reference>
<proteinExistence type="predicted"/>
<organism evidence="1 2">
    <name type="scientific">Jiangella alba</name>
    <dbReference type="NCBI Taxonomy" id="561176"/>
    <lineage>
        <taxon>Bacteria</taxon>
        <taxon>Bacillati</taxon>
        <taxon>Actinomycetota</taxon>
        <taxon>Actinomycetes</taxon>
        <taxon>Jiangellales</taxon>
        <taxon>Jiangellaceae</taxon>
        <taxon>Jiangella</taxon>
    </lineage>
</organism>
<dbReference type="Gene3D" id="3.20.20.60">
    <property type="entry name" value="Phosphoenolpyruvate-binding domains"/>
    <property type="match status" value="1"/>
</dbReference>
<dbReference type="EMBL" id="FNUC01000004">
    <property type="protein sequence ID" value="SEF16706.1"/>
    <property type="molecule type" value="Genomic_DNA"/>
</dbReference>
<name>A0A1H5PSD7_9ACTN</name>
<keyword evidence="1" id="KW-0456">Lyase</keyword>
<dbReference type="SUPFAM" id="SSF51621">
    <property type="entry name" value="Phosphoenolpyruvate/pyruvate domain"/>
    <property type="match status" value="1"/>
</dbReference>
<dbReference type="PANTHER" id="PTHR42905">
    <property type="entry name" value="PHOSPHOENOLPYRUVATE CARBOXYLASE"/>
    <property type="match status" value="1"/>
</dbReference>
<dbReference type="InterPro" id="IPR015813">
    <property type="entry name" value="Pyrv/PenolPyrv_kinase-like_dom"/>
</dbReference>
<dbReference type="InterPro" id="IPR039556">
    <property type="entry name" value="ICL/PEPM"/>
</dbReference>
<dbReference type="RefSeq" id="WP_069112370.1">
    <property type="nucleotide sequence ID" value="NZ_FNUC01000004.1"/>
</dbReference>
<accession>A0A1H5PSD7</accession>
<dbReference type="OrthoDB" id="9780430at2"/>
<sequence>MTTLRDTAERFGALHRPRSPLLLPNAWDPLSARLVEAAGAAAVATTSAGVAWALGTADGDQIDRDSVLTLTSRVVSAVGVPVTADVESGFGATPAEVGVTFEGVLATGAVGANIEDVHPSDPSALRDPAEQAERLAAARSATDAAGVPFYLNARVDTYLRGVGDPATRLADTVSRARAYLAAGASGIFVPGVVDVPTLTRLTAEIDGPVNVLAGPSAPPVRELAAAGAARISLGSSVAAAAYAVAQRAARELFDDGTYTALEGGLAYGELNTLMS</sequence>
<dbReference type="CDD" id="cd00377">
    <property type="entry name" value="ICL_PEPM"/>
    <property type="match status" value="1"/>
</dbReference>
<dbReference type="InterPro" id="IPR040442">
    <property type="entry name" value="Pyrv_kinase-like_dom_sf"/>
</dbReference>